<evidence type="ECO:0000256" key="1">
    <source>
        <dbReference type="SAM" id="MobiDB-lite"/>
    </source>
</evidence>
<organism evidence="2 3">
    <name type="scientific">Liparis tanakae</name>
    <name type="common">Tanaka's snailfish</name>
    <dbReference type="NCBI Taxonomy" id="230148"/>
    <lineage>
        <taxon>Eukaryota</taxon>
        <taxon>Metazoa</taxon>
        <taxon>Chordata</taxon>
        <taxon>Craniata</taxon>
        <taxon>Vertebrata</taxon>
        <taxon>Euteleostomi</taxon>
        <taxon>Actinopterygii</taxon>
        <taxon>Neopterygii</taxon>
        <taxon>Teleostei</taxon>
        <taxon>Neoteleostei</taxon>
        <taxon>Acanthomorphata</taxon>
        <taxon>Eupercaria</taxon>
        <taxon>Perciformes</taxon>
        <taxon>Cottioidei</taxon>
        <taxon>Cottales</taxon>
        <taxon>Liparidae</taxon>
        <taxon>Liparis</taxon>
    </lineage>
</organism>
<evidence type="ECO:0000313" key="3">
    <source>
        <dbReference type="Proteomes" id="UP000314294"/>
    </source>
</evidence>
<feature type="region of interest" description="Disordered" evidence="1">
    <location>
        <begin position="1"/>
        <end position="55"/>
    </location>
</feature>
<protein>
    <submittedName>
        <fullName evidence="2">Uncharacterized protein</fullName>
    </submittedName>
</protein>
<keyword evidence="3" id="KW-1185">Reference proteome</keyword>
<feature type="compositionally biased region" description="Low complexity" evidence="1">
    <location>
        <begin position="31"/>
        <end position="47"/>
    </location>
</feature>
<dbReference type="EMBL" id="SRLO01001103">
    <property type="protein sequence ID" value="TNN41504.1"/>
    <property type="molecule type" value="Genomic_DNA"/>
</dbReference>
<accession>A0A4Z2FL53</accession>
<dbReference type="Proteomes" id="UP000314294">
    <property type="component" value="Unassembled WGS sequence"/>
</dbReference>
<comment type="caution">
    <text evidence="2">The sequence shown here is derived from an EMBL/GenBank/DDBJ whole genome shotgun (WGS) entry which is preliminary data.</text>
</comment>
<gene>
    <name evidence="2" type="ORF">EYF80_048333</name>
</gene>
<sequence>MSSMAMSLRSVGPRMASKTICRGDKTDALLAAASPQQRVRPAAAAPQEHAEDAGAGAVHVEVEHQALRGGGASQPQTPPSKSHRPGREPEEQSEAGSQRPVPQADGDVIDGGEATFPEVLTDADEHDLGDGEDHLPIAELHLGPRGPGGVAQAPQLLLGHVVLVVDVEQQSAVCSPVAVQQVVEPQAVPVAAGQQGAVQPAHVAALRRKPDVSQEEAAYERGRASAQPVLKVTVGDGGVNGRLWDHRTAHRLTTDGVAELRRKGDVINGHVSTSGAVESHLKLHLKQAATIMRWATGNGQRATHDCTACFRLTSPALGNVTETCYGSTRDIDVSDSCWRSQTAESKLGNTRVWGLDVEADLSPAGGGIHFWPPDLLVVAQLVFGEDQEDVPPLLVSVVVEGQAAGDGRRGHGRDRFMFTRRVFRLKGGQAHTGQAARELVKLKPEMTSSLPLRDPRASASSSL</sequence>
<dbReference type="AlphaFoldDB" id="A0A4Z2FL53"/>
<proteinExistence type="predicted"/>
<evidence type="ECO:0000313" key="2">
    <source>
        <dbReference type="EMBL" id="TNN41504.1"/>
    </source>
</evidence>
<reference evidence="2 3" key="1">
    <citation type="submission" date="2019-03" db="EMBL/GenBank/DDBJ databases">
        <title>First draft genome of Liparis tanakae, snailfish: a comprehensive survey of snailfish specific genes.</title>
        <authorList>
            <person name="Kim W."/>
            <person name="Song I."/>
            <person name="Jeong J.-H."/>
            <person name="Kim D."/>
            <person name="Kim S."/>
            <person name="Ryu S."/>
            <person name="Song J.Y."/>
            <person name="Lee S.K."/>
        </authorList>
    </citation>
    <scope>NUCLEOTIDE SEQUENCE [LARGE SCALE GENOMIC DNA]</scope>
    <source>
        <tissue evidence="2">Muscle</tissue>
    </source>
</reference>
<feature type="region of interest" description="Disordered" evidence="1">
    <location>
        <begin position="68"/>
        <end position="112"/>
    </location>
</feature>
<name>A0A4Z2FL53_9TELE</name>